<proteinExistence type="predicted"/>
<comment type="caution">
    <text evidence="2">The sequence shown here is derived from an EMBL/GenBank/DDBJ whole genome shotgun (WGS) entry which is preliminary data.</text>
</comment>
<feature type="region of interest" description="Disordered" evidence="1">
    <location>
        <begin position="131"/>
        <end position="153"/>
    </location>
</feature>
<evidence type="ECO:0000256" key="1">
    <source>
        <dbReference type="SAM" id="MobiDB-lite"/>
    </source>
</evidence>
<accession>A0A0B3RN67</accession>
<keyword evidence="3" id="KW-1185">Reference proteome</keyword>
<dbReference type="Proteomes" id="UP000030960">
    <property type="component" value="Unassembled WGS sequence"/>
</dbReference>
<dbReference type="AlphaFoldDB" id="A0A0B3RN67"/>
<reference evidence="2 3" key="1">
    <citation type="submission" date="2014-10" db="EMBL/GenBank/DDBJ databases">
        <title>Genome sequence of Ponticoccus sp. strain UMTAT08 isolated from clonal culture of toxic dinoflagellate Alexandrium tamiyavanichii.</title>
        <authorList>
            <person name="Gan H.Y."/>
            <person name="Muhd D.-D."/>
            <person name="Mohd Noor M.E."/>
            <person name="Yeong Y.S."/>
            <person name="Usup G."/>
        </authorList>
    </citation>
    <scope>NUCLEOTIDE SEQUENCE [LARGE SCALE GENOMIC DNA]</scope>
    <source>
        <strain evidence="2 3">UMTAT08</strain>
    </source>
</reference>
<gene>
    <name evidence="2" type="ORF">OA50_02671</name>
</gene>
<sequence>MQGNPDMSLYLTNTGRITTDAGAIIASNSGLDDLRLINSGEMIGNDLYTVAEFSVYLANSGLIQTSGIQAGSGSGTTVLNSGTITVHGTGPALETGGAADVVRNTGTIFGDVVLAAGEDLFRNAGPGSVVGTVQGGGGQRHPYRFRRRGPFRG</sequence>
<organism evidence="2 3">
    <name type="scientific">Mameliella alba</name>
    <dbReference type="NCBI Taxonomy" id="561184"/>
    <lineage>
        <taxon>Bacteria</taxon>
        <taxon>Pseudomonadati</taxon>
        <taxon>Pseudomonadota</taxon>
        <taxon>Alphaproteobacteria</taxon>
        <taxon>Rhodobacterales</taxon>
        <taxon>Roseobacteraceae</taxon>
        <taxon>Mameliella</taxon>
    </lineage>
</organism>
<protein>
    <submittedName>
        <fullName evidence="2">Uncharacterized protein</fullName>
    </submittedName>
</protein>
<name>A0A0B3RN67_9RHOB</name>
<evidence type="ECO:0000313" key="3">
    <source>
        <dbReference type="Proteomes" id="UP000030960"/>
    </source>
</evidence>
<evidence type="ECO:0000313" key="2">
    <source>
        <dbReference type="EMBL" id="KHQ52635.1"/>
    </source>
</evidence>
<feature type="compositionally biased region" description="Basic residues" evidence="1">
    <location>
        <begin position="141"/>
        <end position="153"/>
    </location>
</feature>
<dbReference type="EMBL" id="JSUQ01000010">
    <property type="protein sequence ID" value="KHQ52635.1"/>
    <property type="molecule type" value="Genomic_DNA"/>
</dbReference>